<gene>
    <name evidence="1" type="ORF">METZ01_LOCUS50181</name>
</gene>
<name>A0A381S514_9ZZZZ</name>
<protein>
    <submittedName>
        <fullName evidence="1">Uncharacterized protein</fullName>
    </submittedName>
</protein>
<evidence type="ECO:0000313" key="1">
    <source>
        <dbReference type="EMBL" id="SUZ97327.1"/>
    </source>
</evidence>
<dbReference type="EMBL" id="UINC01002499">
    <property type="protein sequence ID" value="SUZ97327.1"/>
    <property type="molecule type" value="Genomic_DNA"/>
</dbReference>
<accession>A0A381S514</accession>
<dbReference type="AlphaFoldDB" id="A0A381S514"/>
<feature type="non-terminal residue" evidence="1">
    <location>
        <position position="1"/>
    </location>
</feature>
<proteinExistence type="predicted"/>
<sequence length="48" mass="5600">FFSGIACAYFWNALGLSFVARNDNIGDVSWVFFNYRWCGDDQSIEQRL</sequence>
<reference evidence="1" key="1">
    <citation type="submission" date="2018-05" db="EMBL/GenBank/DDBJ databases">
        <authorList>
            <person name="Lanie J.A."/>
            <person name="Ng W.-L."/>
            <person name="Kazmierczak K.M."/>
            <person name="Andrzejewski T.M."/>
            <person name="Davidsen T.M."/>
            <person name="Wayne K.J."/>
            <person name="Tettelin H."/>
            <person name="Glass J.I."/>
            <person name="Rusch D."/>
            <person name="Podicherti R."/>
            <person name="Tsui H.-C.T."/>
            <person name="Winkler M.E."/>
        </authorList>
    </citation>
    <scope>NUCLEOTIDE SEQUENCE</scope>
</reference>
<feature type="non-terminal residue" evidence="1">
    <location>
        <position position="48"/>
    </location>
</feature>
<organism evidence="1">
    <name type="scientific">marine metagenome</name>
    <dbReference type="NCBI Taxonomy" id="408172"/>
    <lineage>
        <taxon>unclassified sequences</taxon>
        <taxon>metagenomes</taxon>
        <taxon>ecological metagenomes</taxon>
    </lineage>
</organism>